<dbReference type="InterPro" id="IPR019734">
    <property type="entry name" value="TPR_rpt"/>
</dbReference>
<dbReference type="Pfam" id="PF06580">
    <property type="entry name" value="His_kinase"/>
    <property type="match status" value="1"/>
</dbReference>
<dbReference type="EMBL" id="PJND01000007">
    <property type="protein sequence ID" value="PKW28757.1"/>
    <property type="molecule type" value="Genomic_DNA"/>
</dbReference>
<dbReference type="PANTHER" id="PTHR34220">
    <property type="entry name" value="SENSOR HISTIDINE KINASE YPDA"/>
    <property type="match status" value="1"/>
</dbReference>
<accession>A0A497VBZ0</accession>
<feature type="transmembrane region" description="Helical" evidence="2">
    <location>
        <begin position="418"/>
        <end position="437"/>
    </location>
</feature>
<evidence type="ECO:0000313" key="8">
    <source>
        <dbReference type="Proteomes" id="UP000233767"/>
    </source>
</evidence>
<reference evidence="6 8" key="1">
    <citation type="submission" date="2017-12" db="EMBL/GenBank/DDBJ databases">
        <title>Genomic Encyclopedia of Type Strains, Phase III (KMG-III): the genomes of soil and plant-associated and newly described type strains.</title>
        <authorList>
            <person name="Whitman W."/>
        </authorList>
    </citation>
    <scope>NUCLEOTIDE SEQUENCE [LARGE SCALE GENOMIC DNA]</scope>
    <source>
        <strain evidence="6 8">IP-10</strain>
    </source>
</reference>
<reference evidence="7 9" key="2">
    <citation type="submission" date="2018-10" db="EMBL/GenBank/DDBJ databases">
        <title>Genomic Encyclopedia of Archaeal and Bacterial Type Strains, Phase II (KMG-II): from individual species to whole genera.</title>
        <authorList>
            <person name="Goeker M."/>
        </authorList>
    </citation>
    <scope>NUCLEOTIDE SEQUENCE [LARGE SCALE GENOMIC DNA]</scope>
    <source>
        <strain evidence="7 9">DSM 21886</strain>
    </source>
</reference>
<dbReference type="SMART" id="SM00028">
    <property type="entry name" value="TPR"/>
    <property type="match status" value="5"/>
</dbReference>
<keyword evidence="2" id="KW-1133">Transmembrane helix</keyword>
<dbReference type="SUPFAM" id="SSF48452">
    <property type="entry name" value="TPR-like"/>
    <property type="match status" value="2"/>
</dbReference>
<feature type="repeat" description="TPR" evidence="1">
    <location>
        <begin position="224"/>
        <end position="257"/>
    </location>
</feature>
<dbReference type="SUPFAM" id="SSF55874">
    <property type="entry name" value="ATPase domain of HSP90 chaperone/DNA topoisomerase II/histidine kinase"/>
    <property type="match status" value="1"/>
</dbReference>
<dbReference type="PROSITE" id="PS50005">
    <property type="entry name" value="TPR"/>
    <property type="match status" value="2"/>
</dbReference>
<evidence type="ECO:0000259" key="5">
    <source>
        <dbReference type="Pfam" id="PF17874"/>
    </source>
</evidence>
<dbReference type="Pfam" id="PF17874">
    <property type="entry name" value="TPR_MalT"/>
    <property type="match status" value="1"/>
</dbReference>
<evidence type="ECO:0000256" key="2">
    <source>
        <dbReference type="SAM" id="Phobius"/>
    </source>
</evidence>
<dbReference type="Proteomes" id="UP000233767">
    <property type="component" value="Unassembled WGS sequence"/>
</dbReference>
<dbReference type="PANTHER" id="PTHR34220:SF7">
    <property type="entry name" value="SENSOR HISTIDINE KINASE YPDA"/>
    <property type="match status" value="1"/>
</dbReference>
<dbReference type="Gene3D" id="1.25.40.10">
    <property type="entry name" value="Tetratricopeptide repeat domain"/>
    <property type="match status" value="2"/>
</dbReference>
<evidence type="ECO:0000313" key="7">
    <source>
        <dbReference type="EMBL" id="RLJ35739.1"/>
    </source>
</evidence>
<comment type="caution">
    <text evidence="7">The sequence shown here is derived from an EMBL/GenBank/DDBJ whole genome shotgun (WGS) entry which is preliminary data.</text>
</comment>
<feature type="chain" id="PRO_5019868040" evidence="3">
    <location>
        <begin position="23"/>
        <end position="658"/>
    </location>
</feature>
<evidence type="ECO:0000313" key="6">
    <source>
        <dbReference type="EMBL" id="PKW28757.1"/>
    </source>
</evidence>
<dbReference type="AlphaFoldDB" id="A0A497VBZ0"/>
<dbReference type="Proteomes" id="UP000275027">
    <property type="component" value="Unassembled WGS sequence"/>
</dbReference>
<dbReference type="InterPro" id="IPR050640">
    <property type="entry name" value="Bact_2-comp_sensor_kinase"/>
</dbReference>
<evidence type="ECO:0000256" key="3">
    <source>
        <dbReference type="SAM" id="SignalP"/>
    </source>
</evidence>
<dbReference type="InterPro" id="IPR010559">
    <property type="entry name" value="Sig_transdc_His_kin_internal"/>
</dbReference>
<proteinExistence type="predicted"/>
<dbReference type="Gene3D" id="3.30.565.10">
    <property type="entry name" value="Histidine kinase-like ATPase, C-terminal domain"/>
    <property type="match status" value="1"/>
</dbReference>
<dbReference type="InterPro" id="IPR036890">
    <property type="entry name" value="HATPase_C_sf"/>
</dbReference>
<protein>
    <submittedName>
        <fullName evidence="7">Tetratricopeptide repeat protein</fullName>
    </submittedName>
</protein>
<keyword evidence="2" id="KW-0472">Membrane</keyword>
<gene>
    <name evidence="6" type="ORF">B0G92_0383</name>
    <name evidence="7" type="ORF">CLV50_1122</name>
</gene>
<evidence type="ECO:0000256" key="1">
    <source>
        <dbReference type="PROSITE-ProRule" id="PRU00339"/>
    </source>
</evidence>
<dbReference type="InterPro" id="IPR041617">
    <property type="entry name" value="TPR_MalT"/>
</dbReference>
<keyword evidence="8" id="KW-1185">Reference proteome</keyword>
<sequence>MYRITKSALFLLLLFTFSVSYSQDRVIDSIKTLISNPKLHDTTKLRAISEAMDYHYMEQDKNYYVLNNMLGKIALENYKKSNTPELKKKYTLWLASYYSTVGTEYSFTKEREKGLVYHDKSIALFKSVKAYDEMYANMLTKAALYVRMNQDDKAIPLIFDAIKYFEKDKEYYVDDLAYAYSGLGQIYIGQKQHQKAISYNQKAIRFYDDSYAQEPNDHTSYLKSLAYANIAYSYASLKKYEESVEYCNKALQISRKIKNYTITGLVLSRLGNAKVQLGKLDEAEKIFNEIFTIKELTAATNDAALTAAYHGLANLYIKKGDLNKAALYAEKGFTLSKKTGSIDLQDQGAKLIYDISKATKNFERALEMYQFHEKIVDSSQIQASKNALEQQLLKYDFEKKELNYKLAAQKKAEVKNNWLIGLSGALLVLLIGGYFYYRNTKQKQEIAKLEKNQIKQKLLITQMNPHFIFNSISNIQGLIREKKEEESIRYLSKFSILTRQILENSNENYISLEEEVAMMENYLSIQQLLYNNKFSFTLVVDEAIDKESLFLPPMLTQPFIENAIKHGLADKDQNGKIDIRFYLKEGKLFFEIFDNGKGFDAPKTISNHKSLAMTITKERLISYTKNQDFVVQTDTIKDKDEKVLGAKVVFEIPYIYEA</sequence>
<organism evidence="7 9">
    <name type="scientific">Flavobacterium lindanitolerans</name>
    <dbReference type="NCBI Taxonomy" id="428988"/>
    <lineage>
        <taxon>Bacteria</taxon>
        <taxon>Pseudomonadati</taxon>
        <taxon>Bacteroidota</taxon>
        <taxon>Flavobacteriia</taxon>
        <taxon>Flavobacteriales</taxon>
        <taxon>Flavobacteriaceae</taxon>
        <taxon>Flavobacterium</taxon>
    </lineage>
</organism>
<dbReference type="EMBL" id="RCCB01000010">
    <property type="protein sequence ID" value="RLJ35739.1"/>
    <property type="molecule type" value="Genomic_DNA"/>
</dbReference>
<evidence type="ECO:0000313" key="9">
    <source>
        <dbReference type="Proteomes" id="UP000275027"/>
    </source>
</evidence>
<dbReference type="InterPro" id="IPR011990">
    <property type="entry name" value="TPR-like_helical_dom_sf"/>
</dbReference>
<feature type="signal peptide" evidence="3">
    <location>
        <begin position="1"/>
        <end position="22"/>
    </location>
</feature>
<keyword evidence="3" id="KW-0732">Signal</keyword>
<keyword evidence="2" id="KW-0812">Transmembrane</keyword>
<feature type="domain" description="Signal transduction histidine kinase internal region" evidence="4">
    <location>
        <begin position="456"/>
        <end position="534"/>
    </location>
</feature>
<dbReference type="RefSeq" id="WP_101470902.1">
    <property type="nucleotide sequence ID" value="NZ_PJND01000007.1"/>
</dbReference>
<feature type="domain" description="MalT-like TPR region" evidence="5">
    <location>
        <begin position="222"/>
        <end position="387"/>
    </location>
</feature>
<evidence type="ECO:0000259" key="4">
    <source>
        <dbReference type="Pfam" id="PF06580"/>
    </source>
</evidence>
<name>A0A497VBZ0_9FLAO</name>
<dbReference type="GO" id="GO:0000155">
    <property type="term" value="F:phosphorelay sensor kinase activity"/>
    <property type="evidence" value="ECO:0007669"/>
    <property type="project" value="InterPro"/>
</dbReference>
<keyword evidence="1" id="KW-0802">TPR repeat</keyword>
<dbReference type="GO" id="GO:0016020">
    <property type="term" value="C:membrane"/>
    <property type="evidence" value="ECO:0007669"/>
    <property type="project" value="InterPro"/>
</dbReference>
<dbReference type="Pfam" id="PF13181">
    <property type="entry name" value="TPR_8"/>
    <property type="match status" value="1"/>
</dbReference>
<feature type="repeat" description="TPR" evidence="1">
    <location>
        <begin position="177"/>
        <end position="210"/>
    </location>
</feature>